<dbReference type="Proteomes" id="UP000789901">
    <property type="component" value="Unassembled WGS sequence"/>
</dbReference>
<sequence>RLSSLMLWSSTQWITYDPGEDYTLPIVFPDIPVYLHHLTNKPTKILMKYRKHLSPIHMTCLLGHTSGLNPYTTYQFLKANWYFETLFIACSWLKRNNSIYYQYKNFLDIDPLLATNLLLVPLHSARQSNRNSNTNSV</sequence>
<evidence type="ECO:0000313" key="2">
    <source>
        <dbReference type="Proteomes" id="UP000789901"/>
    </source>
</evidence>
<accession>A0ABN7V6J1</accession>
<gene>
    <name evidence="1" type="ORF">GMARGA_LOCUS14667</name>
</gene>
<protein>
    <submittedName>
        <fullName evidence="1">11067_t:CDS:1</fullName>
    </submittedName>
</protein>
<reference evidence="1 2" key="1">
    <citation type="submission" date="2021-06" db="EMBL/GenBank/DDBJ databases">
        <authorList>
            <person name="Kallberg Y."/>
            <person name="Tangrot J."/>
            <person name="Rosling A."/>
        </authorList>
    </citation>
    <scope>NUCLEOTIDE SEQUENCE [LARGE SCALE GENOMIC DNA]</scope>
    <source>
        <strain evidence="1 2">120-4 pot B 10/14</strain>
    </source>
</reference>
<comment type="caution">
    <text evidence="1">The sequence shown here is derived from an EMBL/GenBank/DDBJ whole genome shotgun (WGS) entry which is preliminary data.</text>
</comment>
<evidence type="ECO:0000313" key="1">
    <source>
        <dbReference type="EMBL" id="CAG8733989.1"/>
    </source>
</evidence>
<dbReference type="EMBL" id="CAJVQB010009818">
    <property type="protein sequence ID" value="CAG8733989.1"/>
    <property type="molecule type" value="Genomic_DNA"/>
</dbReference>
<keyword evidence="2" id="KW-1185">Reference proteome</keyword>
<proteinExistence type="predicted"/>
<feature type="non-terminal residue" evidence="1">
    <location>
        <position position="1"/>
    </location>
</feature>
<name>A0ABN7V6J1_GIGMA</name>
<organism evidence="1 2">
    <name type="scientific">Gigaspora margarita</name>
    <dbReference type="NCBI Taxonomy" id="4874"/>
    <lineage>
        <taxon>Eukaryota</taxon>
        <taxon>Fungi</taxon>
        <taxon>Fungi incertae sedis</taxon>
        <taxon>Mucoromycota</taxon>
        <taxon>Glomeromycotina</taxon>
        <taxon>Glomeromycetes</taxon>
        <taxon>Diversisporales</taxon>
        <taxon>Gigasporaceae</taxon>
        <taxon>Gigaspora</taxon>
    </lineage>
</organism>